<dbReference type="GeneID" id="37019905"/>
<keyword evidence="19" id="KW-1185">Reference proteome</keyword>
<comment type="caution">
    <text evidence="16">Lacks conserved residue(s) required for the propagation of feature annotation.</text>
</comment>
<evidence type="ECO:0000256" key="15">
    <source>
        <dbReference type="ARBA" id="ARBA00048109"/>
    </source>
</evidence>
<comment type="pathway">
    <text evidence="3">Lipid metabolism.</text>
</comment>
<evidence type="ECO:0000256" key="16">
    <source>
        <dbReference type="RuleBase" id="RU367023"/>
    </source>
</evidence>
<keyword evidence="9" id="KW-0319">Glycerol metabolism</keyword>
<organism evidence="18 19">
    <name type="scientific">Meira miltonrushii</name>
    <dbReference type="NCBI Taxonomy" id="1280837"/>
    <lineage>
        <taxon>Eukaryota</taxon>
        <taxon>Fungi</taxon>
        <taxon>Dikarya</taxon>
        <taxon>Basidiomycota</taxon>
        <taxon>Ustilaginomycotina</taxon>
        <taxon>Exobasidiomycetes</taxon>
        <taxon>Exobasidiales</taxon>
        <taxon>Brachybasidiaceae</taxon>
        <taxon>Meira</taxon>
    </lineage>
</organism>
<feature type="transmembrane region" description="Helical" evidence="16">
    <location>
        <begin position="81"/>
        <end position="100"/>
    </location>
</feature>
<dbReference type="Pfam" id="PF03982">
    <property type="entry name" value="DAGAT"/>
    <property type="match status" value="1"/>
</dbReference>
<dbReference type="STRING" id="1280837.A0A316VHK6"/>
<name>A0A316VHK6_9BASI</name>
<evidence type="ECO:0000313" key="19">
    <source>
        <dbReference type="Proteomes" id="UP000245771"/>
    </source>
</evidence>
<dbReference type="InParanoid" id="A0A316VHK6"/>
<evidence type="ECO:0000313" key="18">
    <source>
        <dbReference type="EMBL" id="PWN37010.1"/>
    </source>
</evidence>
<proteinExistence type="inferred from homology"/>
<dbReference type="GO" id="GO:0004144">
    <property type="term" value="F:diacylglycerol O-acyltransferase activity"/>
    <property type="evidence" value="ECO:0007669"/>
    <property type="project" value="UniProtKB-UniRule"/>
</dbReference>
<dbReference type="PANTHER" id="PTHR12317:SF0">
    <property type="entry name" value="ACYLTRANSFERASE"/>
    <property type="match status" value="1"/>
</dbReference>
<evidence type="ECO:0000256" key="17">
    <source>
        <dbReference type="SAM" id="MobiDB-lite"/>
    </source>
</evidence>
<evidence type="ECO:0000256" key="1">
    <source>
        <dbReference type="ARBA" id="ARBA00004477"/>
    </source>
</evidence>
<protein>
    <recommendedName>
        <fullName evidence="5 16">Diacylglycerol O-acyltransferase</fullName>
        <ecNumber evidence="5 16">2.3.1.20</ecNumber>
    </recommendedName>
</protein>
<dbReference type="FunCoup" id="A0A316VHK6">
    <property type="interactions" value="76"/>
</dbReference>
<dbReference type="CDD" id="cd07987">
    <property type="entry name" value="LPLAT_MGAT-like"/>
    <property type="match status" value="1"/>
</dbReference>
<dbReference type="GO" id="GO:0005789">
    <property type="term" value="C:endoplasmic reticulum membrane"/>
    <property type="evidence" value="ECO:0007669"/>
    <property type="project" value="UniProtKB-SubCell"/>
</dbReference>
<evidence type="ECO:0000256" key="9">
    <source>
        <dbReference type="ARBA" id="ARBA00022798"/>
    </source>
</evidence>
<evidence type="ECO:0000256" key="11">
    <source>
        <dbReference type="ARBA" id="ARBA00022989"/>
    </source>
</evidence>
<comment type="function">
    <text evidence="16">Catalyzes the terminal and only committed step in triacylglycerol synthesis by using diacylglycerol and fatty acyl CoA as substrates.</text>
</comment>
<evidence type="ECO:0000256" key="14">
    <source>
        <dbReference type="ARBA" id="ARBA00023315"/>
    </source>
</evidence>
<feature type="compositionally biased region" description="Basic and acidic residues" evidence="17">
    <location>
        <begin position="19"/>
        <end position="39"/>
    </location>
</feature>
<comment type="catalytic activity">
    <reaction evidence="15 16">
        <text>an acyl-CoA + a 1,2-diacyl-sn-glycerol = a triacyl-sn-glycerol + CoA</text>
        <dbReference type="Rhea" id="RHEA:10868"/>
        <dbReference type="ChEBI" id="CHEBI:17815"/>
        <dbReference type="ChEBI" id="CHEBI:57287"/>
        <dbReference type="ChEBI" id="CHEBI:58342"/>
        <dbReference type="ChEBI" id="CHEBI:64615"/>
        <dbReference type="EC" id="2.3.1.20"/>
    </reaction>
</comment>
<reference evidence="18 19" key="1">
    <citation type="journal article" date="2018" name="Mol. Biol. Evol.">
        <title>Broad Genomic Sampling Reveals a Smut Pathogenic Ancestry of the Fungal Clade Ustilaginomycotina.</title>
        <authorList>
            <person name="Kijpornyongpan T."/>
            <person name="Mondo S.J."/>
            <person name="Barry K."/>
            <person name="Sandor L."/>
            <person name="Lee J."/>
            <person name="Lipzen A."/>
            <person name="Pangilinan J."/>
            <person name="LaButti K."/>
            <person name="Hainaut M."/>
            <person name="Henrissat B."/>
            <person name="Grigoriev I.V."/>
            <person name="Spatafora J.W."/>
            <person name="Aime M.C."/>
        </authorList>
    </citation>
    <scope>NUCLEOTIDE SEQUENCE [LARGE SCALE GENOMIC DNA]</scope>
    <source>
        <strain evidence="18 19">MCA 3882</strain>
    </source>
</reference>
<evidence type="ECO:0000256" key="12">
    <source>
        <dbReference type="ARBA" id="ARBA00023098"/>
    </source>
</evidence>
<keyword evidence="12 16" id="KW-0443">Lipid metabolism</keyword>
<accession>A0A316VHK6</accession>
<dbReference type="GO" id="GO:0019432">
    <property type="term" value="P:triglyceride biosynthetic process"/>
    <property type="evidence" value="ECO:0007669"/>
    <property type="project" value="UniProtKB-UniRule"/>
</dbReference>
<dbReference type="RefSeq" id="XP_025357312.1">
    <property type="nucleotide sequence ID" value="XM_025498124.1"/>
</dbReference>
<comment type="pathway">
    <text evidence="2 16">Glycerolipid metabolism; triacylglycerol biosynthesis.</text>
</comment>
<keyword evidence="7 18" id="KW-0808">Transferase</keyword>
<dbReference type="OrthoDB" id="264532at2759"/>
<dbReference type="EMBL" id="KZ819602">
    <property type="protein sequence ID" value="PWN37010.1"/>
    <property type="molecule type" value="Genomic_DNA"/>
</dbReference>
<dbReference type="AlphaFoldDB" id="A0A316VHK6"/>
<evidence type="ECO:0000256" key="6">
    <source>
        <dbReference type="ARBA" id="ARBA00022516"/>
    </source>
</evidence>
<evidence type="ECO:0000256" key="4">
    <source>
        <dbReference type="ARBA" id="ARBA00005420"/>
    </source>
</evidence>
<comment type="subcellular location">
    <subcellularLocation>
        <location evidence="1 16">Endoplasmic reticulum membrane</location>
        <topology evidence="1 16">Multi-pass membrane protein</topology>
    </subcellularLocation>
</comment>
<dbReference type="EC" id="2.3.1.20" evidence="5 16"/>
<keyword evidence="6 16" id="KW-0444">Lipid biosynthesis</keyword>
<dbReference type="GO" id="GO:0006071">
    <property type="term" value="P:glycerol metabolic process"/>
    <property type="evidence" value="ECO:0007669"/>
    <property type="project" value="UniProtKB-UniRule"/>
</dbReference>
<dbReference type="PANTHER" id="PTHR12317">
    <property type="entry name" value="DIACYLGLYCEROL O-ACYLTRANSFERASE"/>
    <property type="match status" value="1"/>
</dbReference>
<evidence type="ECO:0000256" key="5">
    <source>
        <dbReference type="ARBA" id="ARBA00013244"/>
    </source>
</evidence>
<gene>
    <name evidence="18" type="ORF">FA14DRAFT_159246</name>
</gene>
<dbReference type="InterPro" id="IPR007130">
    <property type="entry name" value="DAGAT"/>
</dbReference>
<evidence type="ECO:0000256" key="2">
    <source>
        <dbReference type="ARBA" id="ARBA00004771"/>
    </source>
</evidence>
<sequence length="392" mass="44238">MIVEQPASATAGHRAQVRSLEDDLGEKTDDNQNERENTKEYQTGPSGEKEPGWSDSLKVGGSEWLYFAPLSIPRARRMQTFAVLLFPMLLPLSLAIFFLLLSIPPFWPLIIVYLIWIYFDNAPQSGGRRSKWARRLKIWRYFAEYYPVSLIKSADLPPDKPYVFGYHPHGIIGMGAIANFATAATEFPSSFPGITPHLLTLNSNFNIPIYRDILMALGLCSVSKKSCERILRKGNGNAITIVVGGASESLSARPGTANLTLRKRLGFIKIAIRNGADLVPVFSFGENDIYSQLINEEGSKLHLFQKWFQRLFGFTLPIFHGRGIWISIGLLPYRHPIVSVVGRPIRVKKNANPSRAELENVQSQYIAELERIWDQWKDAYAANRTKELTIIE</sequence>
<evidence type="ECO:0000256" key="3">
    <source>
        <dbReference type="ARBA" id="ARBA00005189"/>
    </source>
</evidence>
<keyword evidence="11 16" id="KW-1133">Transmembrane helix</keyword>
<feature type="region of interest" description="Disordered" evidence="17">
    <location>
        <begin position="1"/>
        <end position="54"/>
    </location>
</feature>
<comment type="similarity">
    <text evidence="4 16">Belongs to the diacylglycerol acyltransferase family.</text>
</comment>
<evidence type="ECO:0000256" key="7">
    <source>
        <dbReference type="ARBA" id="ARBA00022679"/>
    </source>
</evidence>
<keyword evidence="13 16" id="KW-0472">Membrane</keyword>
<dbReference type="UniPathway" id="UPA00282"/>
<evidence type="ECO:0000256" key="8">
    <source>
        <dbReference type="ARBA" id="ARBA00022692"/>
    </source>
</evidence>
<evidence type="ECO:0000256" key="13">
    <source>
        <dbReference type="ARBA" id="ARBA00023136"/>
    </source>
</evidence>
<keyword evidence="14 16" id="KW-0012">Acyltransferase</keyword>
<keyword evidence="8 16" id="KW-0812">Transmembrane</keyword>
<dbReference type="Proteomes" id="UP000245771">
    <property type="component" value="Unassembled WGS sequence"/>
</dbReference>
<evidence type="ECO:0000256" key="10">
    <source>
        <dbReference type="ARBA" id="ARBA00022824"/>
    </source>
</evidence>
<keyword evidence="10 16" id="KW-0256">Endoplasmic reticulum</keyword>